<dbReference type="Proteomes" id="UP001596109">
    <property type="component" value="Unassembled WGS sequence"/>
</dbReference>
<dbReference type="Gene3D" id="1.20.90.10">
    <property type="entry name" value="Phospholipase A2 domain"/>
    <property type="match status" value="1"/>
</dbReference>
<evidence type="ECO:0000313" key="2">
    <source>
        <dbReference type="EMBL" id="MFC5591961.1"/>
    </source>
</evidence>
<name>A0ABW0TR53_9BACL</name>
<feature type="domain" description="Phospholipase A2-like" evidence="1">
    <location>
        <begin position="14"/>
        <end position="48"/>
    </location>
</feature>
<protein>
    <submittedName>
        <fullName evidence="2">Phospholipase</fullName>
    </submittedName>
</protein>
<dbReference type="EMBL" id="JBHSNO010000022">
    <property type="protein sequence ID" value="MFC5591961.1"/>
    <property type="molecule type" value="Genomic_DNA"/>
</dbReference>
<evidence type="ECO:0000313" key="3">
    <source>
        <dbReference type="Proteomes" id="UP001596109"/>
    </source>
</evidence>
<dbReference type="Pfam" id="PF08398">
    <property type="entry name" value="Phospholip_A2_4"/>
    <property type="match status" value="1"/>
</dbReference>
<sequence>MLSYRRNRRFRLCVFPGYNWCGPGCNGPGAPINDVDAACKAHDECYRQGRHPCECDQEFLDCLRPKIDPCTQKGRHARVLYNYMRLQKWFTSRF</sequence>
<comment type="caution">
    <text evidence="2">The sequence shown here is derived from an EMBL/GenBank/DDBJ whole genome shotgun (WGS) entry which is preliminary data.</text>
</comment>
<dbReference type="InterPro" id="IPR013607">
    <property type="entry name" value="Phospholipase_A2-like"/>
</dbReference>
<gene>
    <name evidence="2" type="ORF">ACFPRA_24090</name>
</gene>
<reference evidence="3" key="1">
    <citation type="journal article" date="2019" name="Int. J. Syst. Evol. Microbiol.">
        <title>The Global Catalogue of Microorganisms (GCM) 10K type strain sequencing project: providing services to taxonomists for standard genome sequencing and annotation.</title>
        <authorList>
            <consortium name="The Broad Institute Genomics Platform"/>
            <consortium name="The Broad Institute Genome Sequencing Center for Infectious Disease"/>
            <person name="Wu L."/>
            <person name="Ma J."/>
        </authorList>
    </citation>
    <scope>NUCLEOTIDE SEQUENCE [LARGE SCALE GENOMIC DNA]</scope>
    <source>
        <strain evidence="3">CGMCC 4.1434</strain>
    </source>
</reference>
<accession>A0ABW0TR53</accession>
<dbReference type="RefSeq" id="WP_239391879.1">
    <property type="nucleotide sequence ID" value="NZ_JBHSNO010000022.1"/>
</dbReference>
<dbReference type="SUPFAM" id="SSF48619">
    <property type="entry name" value="Phospholipase A2, PLA2"/>
    <property type="match status" value="1"/>
</dbReference>
<proteinExistence type="predicted"/>
<keyword evidence="3" id="KW-1185">Reference proteome</keyword>
<dbReference type="InterPro" id="IPR036444">
    <property type="entry name" value="PLipase_A2_dom_sf"/>
</dbReference>
<organism evidence="2 3">
    <name type="scientific">Sporosarcina soli</name>
    <dbReference type="NCBI Taxonomy" id="334736"/>
    <lineage>
        <taxon>Bacteria</taxon>
        <taxon>Bacillati</taxon>
        <taxon>Bacillota</taxon>
        <taxon>Bacilli</taxon>
        <taxon>Bacillales</taxon>
        <taxon>Caryophanaceae</taxon>
        <taxon>Sporosarcina</taxon>
    </lineage>
</organism>
<evidence type="ECO:0000259" key="1">
    <source>
        <dbReference type="Pfam" id="PF08398"/>
    </source>
</evidence>